<dbReference type="InterPro" id="IPR030225">
    <property type="entry name" value="SCAP"/>
</dbReference>
<organism evidence="23 24">
    <name type="scientific">Vanrija albida</name>
    <dbReference type="NCBI Taxonomy" id="181172"/>
    <lineage>
        <taxon>Eukaryota</taxon>
        <taxon>Fungi</taxon>
        <taxon>Dikarya</taxon>
        <taxon>Basidiomycota</taxon>
        <taxon>Agaricomycotina</taxon>
        <taxon>Tremellomycetes</taxon>
        <taxon>Trichosporonales</taxon>
        <taxon>Trichosporonaceae</taxon>
        <taxon>Vanrija</taxon>
    </lineage>
</organism>
<feature type="transmembrane region" description="Helical" evidence="21">
    <location>
        <begin position="387"/>
        <end position="404"/>
    </location>
</feature>
<evidence type="ECO:0000256" key="16">
    <source>
        <dbReference type="ARBA" id="ARBA00023166"/>
    </source>
</evidence>
<dbReference type="InterPro" id="IPR000731">
    <property type="entry name" value="SSD"/>
</dbReference>
<dbReference type="GeneID" id="95983333"/>
<keyword evidence="24" id="KW-1185">Reference proteome</keyword>
<evidence type="ECO:0000259" key="22">
    <source>
        <dbReference type="PROSITE" id="PS50156"/>
    </source>
</evidence>
<feature type="transmembrane region" description="Helical" evidence="21">
    <location>
        <begin position="416"/>
        <end position="440"/>
    </location>
</feature>
<keyword evidence="11 21" id="KW-1133">Transmembrane helix</keyword>
<sequence>MSWLGAPAPAGPHAPQLRQRHAASSASASAPASAAAPAAPRSVSQPSLAGAAPRPRARRRGKKDAPGHKRAGSLSTAWSIGSRGWVREGFRRFGEHCARNQIRTLLIDCLVMTTLFYPSFAAFLEKHLDSSALGRAPAPGVRPARSTPFGLFSTPVREALLSPPPPLLPTVEWGPWWAAGDPGSHDAAWASVRKGGGSGAATHAAAEGDGEIDVLRVVWADVGVVLDGETLPEWAPRDDQIVAAVRSLADGWHADGARCVRHLVAQDGGVEPAGPCYILVPDLTQVPGSTPLSALWETFEGGAGDEADEADTRKVYHGVAVPFHVSSNRTAFEEAFTAKLVEAVGPLGAELFTETYAPNALTATSVSFSSTPYQAASDDVVSSSPPRLVFVGYAILLFALLFQLSNVSKVHSRFGLAFTGVVQLCCSAVMSFSVLALLGWNGWGWSNHQTALPTYVLPFVIIIVGVENMSALTKAVFSVPFEHSVPVRIGIGLSKVGSTIALTSLTDLALLGIVWLCVHLRPVREFCVFASVVIVTDWFMLNTFFLTVLSIDAQRLELADMLASNGGLSSTEAHRREEEAAKRRASRKSTRFSWRTVLRGRTIKSGSLILMLTCVGVLYYYTERGRSISSNAANFYGYTPTSTSSAAAGSRPTSHPGTALNLSRLSASQMLWQALNPAGLPSVRINMPPSSILVFPQAGHSMLPADIRKLEIPFWNLVRSRLRPLLRFARAVILPQASTALALYILLLFLLKDSDLLATQRNRLGLGESHATDEESDDGASTNKTCKATLAASVSVHMLPASHEMDVDVIATSKGGRLAVSVGVDNSICLWRFADDQRSSGTREMVTSTDLSEGDPIVSAAVADDGECVAIATRSGAVQLWSTAGDNKTSPLSVCQVGCSGGRVTGMVFDNSRDGIDDPFTASPQGSQGRPLGQPQLLVALSNGAVRTLAGNRVVDVISATNASSNAPSRVDLFAADTGPMAVVSTVEGVTLWEKKHGEWISSPLASSSDASDRVTAVGRGRVEWHEQLTEIVVLGRRSGRVEVFDSDGEAVAVLTQAIDTIRSVTVATPFVTRCTTCDSHSADGFFVIASTSTHTYIDRVLSRRGVPFCRCPPPRRPSVLEDTLNNLGLGVHSLAARPDGVVVPPLAFSLRNVSGGLSAHQSANASPMKMSSLQPPSNGDFPVSSHGARRLSGFRDSLEDKRPPSPLDRQSSFTALSSLSMSAVVDESSPTTRSPWADVEVVPLGAILARDGGWQVLDDNSLVGVRRSGSGIDDSQWELWAVDLSAAWNGISLIVDLASLDILERQTQTPTAPRHSGTHLAPPGAPGSPTDGEMSMRARRTERMLSLNGRASFPSSVGSFSVPTHQPLGYVAVRPIRASGLRAMLAGFGNRVGVLAMPALAPGRAGQASAANPARIPIPAPTIAISTPRRSQFQNTPPPRRAGAAPPGRRSNPGDAPPLLTVPFPKSGTENGNL</sequence>
<feature type="compositionally biased region" description="Low complexity" evidence="20">
    <location>
        <begin position="1421"/>
        <end position="1430"/>
    </location>
</feature>
<evidence type="ECO:0000256" key="12">
    <source>
        <dbReference type="ARBA" id="ARBA00023034"/>
    </source>
</evidence>
<keyword evidence="9" id="KW-0677">Repeat</keyword>
<feature type="region of interest" description="Disordered" evidence="20">
    <location>
        <begin position="1160"/>
        <end position="1187"/>
    </location>
</feature>
<evidence type="ECO:0000256" key="5">
    <source>
        <dbReference type="ARBA" id="ARBA00019541"/>
    </source>
</evidence>
<name>A0ABR3Q9E1_9TREE</name>
<keyword evidence="10" id="KW-0256">Endoplasmic reticulum</keyword>
<keyword evidence="12" id="KW-0333">Golgi apparatus</keyword>
<keyword evidence="18" id="KW-0753">Steroid metabolism</keyword>
<dbReference type="InterPro" id="IPR036322">
    <property type="entry name" value="WD40_repeat_dom_sf"/>
</dbReference>
<evidence type="ECO:0000256" key="1">
    <source>
        <dbReference type="ARBA" id="ARBA00004477"/>
    </source>
</evidence>
<evidence type="ECO:0000256" key="3">
    <source>
        <dbReference type="ARBA" id="ARBA00004653"/>
    </source>
</evidence>
<dbReference type="SUPFAM" id="SSF50978">
    <property type="entry name" value="WD40 repeat-like"/>
    <property type="match status" value="1"/>
</dbReference>
<dbReference type="RefSeq" id="XP_069211283.1">
    <property type="nucleotide sequence ID" value="XM_069350897.1"/>
</dbReference>
<evidence type="ECO:0000256" key="15">
    <source>
        <dbReference type="ARBA" id="ARBA00023136"/>
    </source>
</evidence>
<evidence type="ECO:0000313" key="23">
    <source>
        <dbReference type="EMBL" id="KAL1411339.1"/>
    </source>
</evidence>
<dbReference type="PANTHER" id="PTHR46378">
    <property type="entry name" value="STEROL REGULATORY ELEMENT-BINDING PROTEIN CLEAVAGE-ACTIVATING PROTEIN"/>
    <property type="match status" value="1"/>
</dbReference>
<dbReference type="PROSITE" id="PS50156">
    <property type="entry name" value="SSD"/>
    <property type="match status" value="1"/>
</dbReference>
<evidence type="ECO:0000256" key="10">
    <source>
        <dbReference type="ARBA" id="ARBA00022824"/>
    </source>
</evidence>
<keyword evidence="17" id="KW-0325">Glycoprotein</keyword>
<evidence type="ECO:0000256" key="18">
    <source>
        <dbReference type="ARBA" id="ARBA00023221"/>
    </source>
</evidence>
<feature type="transmembrane region" description="Helical" evidence="21">
    <location>
        <begin position="728"/>
        <end position="751"/>
    </location>
</feature>
<protein>
    <recommendedName>
        <fullName evidence="5">Sterol regulatory element-binding protein cleavage-activating protein</fullName>
    </recommendedName>
</protein>
<keyword evidence="14" id="KW-0446">Lipid-binding</keyword>
<evidence type="ECO:0000256" key="17">
    <source>
        <dbReference type="ARBA" id="ARBA00023180"/>
    </source>
</evidence>
<feature type="compositionally biased region" description="Polar residues" evidence="20">
    <location>
        <begin position="1160"/>
        <end position="1178"/>
    </location>
</feature>
<comment type="caution">
    <text evidence="23">The sequence shown here is derived from an EMBL/GenBank/DDBJ whole genome shotgun (WGS) entry which is preliminary data.</text>
</comment>
<evidence type="ECO:0000256" key="9">
    <source>
        <dbReference type="ARBA" id="ARBA00022737"/>
    </source>
</evidence>
<dbReference type="InterPro" id="IPR001680">
    <property type="entry name" value="WD40_rpt"/>
</dbReference>
<feature type="compositionally biased region" description="Low complexity" evidence="20">
    <location>
        <begin position="1442"/>
        <end position="1451"/>
    </location>
</feature>
<keyword evidence="6" id="KW-0153">Cholesterol metabolism</keyword>
<dbReference type="Gene3D" id="2.130.10.10">
    <property type="entry name" value="YVTN repeat-like/Quinoprotein amine dehydrogenase"/>
    <property type="match status" value="1"/>
</dbReference>
<feature type="transmembrane region" description="Helical" evidence="21">
    <location>
        <begin position="527"/>
        <end position="551"/>
    </location>
</feature>
<feature type="compositionally biased region" description="Low complexity" evidence="20">
    <location>
        <begin position="22"/>
        <end position="40"/>
    </location>
</feature>
<evidence type="ECO:0000256" key="4">
    <source>
        <dbReference type="ARBA" id="ARBA00007410"/>
    </source>
</evidence>
<evidence type="ECO:0000256" key="2">
    <source>
        <dbReference type="ARBA" id="ARBA00004557"/>
    </source>
</evidence>
<dbReference type="PANTHER" id="PTHR46378:SF1">
    <property type="entry name" value="STEROL REGULATORY ELEMENT-BINDING PROTEIN CLEAVAGE-ACTIVATING PROTEIN"/>
    <property type="match status" value="1"/>
</dbReference>
<evidence type="ECO:0000313" key="24">
    <source>
        <dbReference type="Proteomes" id="UP001565368"/>
    </source>
</evidence>
<dbReference type="Proteomes" id="UP001565368">
    <property type="component" value="Unassembled WGS sequence"/>
</dbReference>
<dbReference type="SMART" id="SM00320">
    <property type="entry name" value="WD40"/>
    <property type="match status" value="2"/>
</dbReference>
<comment type="function">
    <text evidence="19">Escort protein required for cholesterol as well as lipid homeostasis. Regulates export of the SCAP-SREBP complex from the endoplasmic reticulum to the Golgi upon low cholesterol, thereby regulating the processing of sterol regulatory element-binding proteins (SREBPs) SREBF1/SREBP1 and SREBF2/SREBP2. At high sterol concentrations, formation of a ternary complex with INSIG (INSIG1 or INSIG2) leads to mask the ER export signal in SCAP, promoting retention of the complex in the endoplasmic reticulum. Low sterol concentrations trigger release of INSIG, a conformational change in the SSD domain of SCAP, unmasking of the ER export signal, promoting recruitment into COPII-coated vesicles and transport of the SCAP-SREBP to the Golgi: in the Golgi, SREBPs are then processed, releasing the transcription factor fragment of SREBPs from the membrane, its import into the nucleus and up-regulation of LDLR, INSIG1 and the mevalonate pathway. Binds cholesterol via its SSD domain.</text>
</comment>
<comment type="similarity">
    <text evidence="4">Belongs to the WD repeat SCAP family.</text>
</comment>
<evidence type="ECO:0000256" key="8">
    <source>
        <dbReference type="ARBA" id="ARBA00022692"/>
    </source>
</evidence>
<feature type="region of interest" description="Disordered" evidence="20">
    <location>
        <begin position="1421"/>
        <end position="1475"/>
    </location>
</feature>
<comment type="subcellular location">
    <subcellularLocation>
        <location evidence="2">Cytoplasmic vesicle</location>
        <location evidence="2">COPII-coated vesicle membrane</location>
        <topology evidence="2">Multi-pass membrane protein</topology>
    </subcellularLocation>
    <subcellularLocation>
        <location evidence="1">Endoplasmic reticulum membrane</location>
        <topology evidence="1">Multi-pass membrane protein</topology>
    </subcellularLocation>
    <subcellularLocation>
        <location evidence="3">Golgi apparatus membrane</location>
        <topology evidence="3">Multi-pass membrane protein</topology>
    </subcellularLocation>
</comment>
<feature type="region of interest" description="Disordered" evidence="20">
    <location>
        <begin position="1308"/>
        <end position="1338"/>
    </location>
</feature>
<keyword evidence="16" id="KW-1207">Sterol metabolism</keyword>
<feature type="compositionally biased region" description="Low complexity" evidence="20">
    <location>
        <begin position="1"/>
        <end position="15"/>
    </location>
</feature>
<feature type="transmembrane region" description="Helical" evidence="21">
    <location>
        <begin position="500"/>
        <end position="520"/>
    </location>
</feature>
<evidence type="ECO:0000256" key="20">
    <source>
        <dbReference type="SAM" id="MobiDB-lite"/>
    </source>
</evidence>
<keyword evidence="7" id="KW-0853">WD repeat</keyword>
<feature type="transmembrane region" description="Helical" evidence="21">
    <location>
        <begin position="602"/>
        <end position="621"/>
    </location>
</feature>
<evidence type="ECO:0000256" key="11">
    <source>
        <dbReference type="ARBA" id="ARBA00022989"/>
    </source>
</evidence>
<evidence type="ECO:0000256" key="14">
    <source>
        <dbReference type="ARBA" id="ARBA00023121"/>
    </source>
</evidence>
<keyword evidence="8 21" id="KW-0812">Transmembrane</keyword>
<evidence type="ECO:0000256" key="7">
    <source>
        <dbReference type="ARBA" id="ARBA00022574"/>
    </source>
</evidence>
<dbReference type="EMBL" id="JBBXJM010000002">
    <property type="protein sequence ID" value="KAL1411339.1"/>
    <property type="molecule type" value="Genomic_DNA"/>
</dbReference>
<feature type="domain" description="SSD" evidence="22">
    <location>
        <begin position="385"/>
        <end position="551"/>
    </location>
</feature>
<keyword evidence="15 21" id="KW-0472">Membrane</keyword>
<evidence type="ECO:0000256" key="19">
    <source>
        <dbReference type="ARBA" id="ARBA00045958"/>
    </source>
</evidence>
<dbReference type="InterPro" id="IPR015943">
    <property type="entry name" value="WD40/YVTN_repeat-like_dom_sf"/>
</dbReference>
<accession>A0ABR3Q9E1</accession>
<reference evidence="23 24" key="1">
    <citation type="submission" date="2023-08" db="EMBL/GenBank/DDBJ databases">
        <title>Annotated Genome Sequence of Vanrija albida AlHP1.</title>
        <authorList>
            <person name="Herzog R."/>
        </authorList>
    </citation>
    <scope>NUCLEOTIDE SEQUENCE [LARGE SCALE GENOMIC DNA]</scope>
    <source>
        <strain evidence="23 24">AlHP1</strain>
    </source>
</reference>
<keyword evidence="13" id="KW-0443">Lipid metabolism</keyword>
<proteinExistence type="inferred from homology"/>
<feature type="region of interest" description="Disordered" evidence="20">
    <location>
        <begin position="1"/>
        <end position="74"/>
    </location>
</feature>
<gene>
    <name evidence="23" type="ORF">Q8F55_002290</name>
</gene>
<evidence type="ECO:0000256" key="21">
    <source>
        <dbReference type="SAM" id="Phobius"/>
    </source>
</evidence>
<evidence type="ECO:0000256" key="6">
    <source>
        <dbReference type="ARBA" id="ARBA00022548"/>
    </source>
</evidence>
<evidence type="ECO:0000256" key="13">
    <source>
        <dbReference type="ARBA" id="ARBA00023098"/>
    </source>
</evidence>
<dbReference type="InterPro" id="IPR053958">
    <property type="entry name" value="HMGCR/SNAP/NPC1-like_SSD"/>
</dbReference>
<dbReference type="Pfam" id="PF12349">
    <property type="entry name" value="Sterol-sensing"/>
    <property type="match status" value="1"/>
</dbReference>